<keyword evidence="1" id="KW-0067">ATP-binding</keyword>
<dbReference type="InterPro" id="IPR036388">
    <property type="entry name" value="WH-like_DNA-bd_sf"/>
</dbReference>
<dbReference type="Proteomes" id="UP000035462">
    <property type="component" value="Unassembled WGS sequence"/>
</dbReference>
<evidence type="ECO:0000256" key="1">
    <source>
        <dbReference type="PIRSR" id="PIRSR038925-1"/>
    </source>
</evidence>
<dbReference type="InterPro" id="IPR040198">
    <property type="entry name" value="Fido_containing"/>
</dbReference>
<dbReference type="InterPro" id="IPR048770">
    <property type="entry name" value="SoFic-like_C"/>
</dbReference>
<feature type="binding site" evidence="1">
    <location>
        <position position="233"/>
    </location>
    <ligand>
        <name>ATP</name>
        <dbReference type="ChEBI" id="CHEBI:30616"/>
    </ligand>
</feature>
<dbReference type="PROSITE" id="PS51459">
    <property type="entry name" value="FIDO"/>
    <property type="match status" value="1"/>
</dbReference>
<dbReference type="Pfam" id="PF02661">
    <property type="entry name" value="Fic"/>
    <property type="match status" value="1"/>
</dbReference>
<gene>
    <name evidence="6" type="ORF">AF77_05745</name>
</gene>
<dbReference type="InterPro" id="IPR036390">
    <property type="entry name" value="WH_DNA-bd_sf"/>
</dbReference>
<evidence type="ECO:0000313" key="7">
    <source>
        <dbReference type="Proteomes" id="UP000035462"/>
    </source>
</evidence>
<keyword evidence="4" id="KW-0175">Coiled coil</keyword>
<feature type="binding site" evidence="1">
    <location>
        <position position="63"/>
    </location>
    <ligand>
        <name>ATP</name>
        <dbReference type="ChEBI" id="CHEBI:30616"/>
    </ligand>
</feature>
<keyword evidence="1" id="KW-0547">Nucleotide-binding</keyword>
<dbReference type="GO" id="GO:0005524">
    <property type="term" value="F:ATP binding"/>
    <property type="evidence" value="ECO:0007669"/>
    <property type="project" value="UniProtKB-KW"/>
</dbReference>
<dbReference type="SUPFAM" id="SSF140931">
    <property type="entry name" value="Fic-like"/>
    <property type="match status" value="1"/>
</dbReference>
<feature type="domain" description="Fido" evidence="5">
    <location>
        <begin position="109"/>
        <end position="255"/>
    </location>
</feature>
<dbReference type="EMBL" id="JAIT01000039">
    <property type="protein sequence ID" value="KLE05022.1"/>
    <property type="molecule type" value="Genomic_DNA"/>
</dbReference>
<dbReference type="PIRSF" id="PIRSF038925">
    <property type="entry name" value="AMP-prot_trans"/>
    <property type="match status" value="1"/>
</dbReference>
<evidence type="ECO:0000313" key="6">
    <source>
        <dbReference type="EMBL" id="KLE05022.1"/>
    </source>
</evidence>
<evidence type="ECO:0000256" key="3">
    <source>
        <dbReference type="PIRSR" id="PIRSR640198-2"/>
    </source>
</evidence>
<evidence type="ECO:0000256" key="2">
    <source>
        <dbReference type="PIRSR" id="PIRSR640198-1"/>
    </source>
</evidence>
<sequence length="358" mass="41508">MKEFIPNKLPIKKDIETKEILRATISAHKTLAELKGIANSLPNQKIVINTLILQEAKDSSEIENIITTHDEIYRSSISDSFLNNNIKEVQNYKDALYQGFDIIKTKKILTVNHIKEIQSTLEQNDAGFRKQSGTVLKNPKTGEIKLIPPQNPKDIEELMSNLVDYINDKTLEDFDSLVKMAIIHYQFESIHPFYDGNGRTGRIINILYLVLENLLDMPILYLSRYIIKHKADYYKLLNEVSFNDGLNNWILFMLKGVEEIAKETIETIKNIENLMNETKNIIIDQKPKMYSKDLLEALFYHPYTKRAFIEEQLGVSRPTATNYLNELENIGILSSKKIGKEIFYIHTKLFDLFKNIEM</sequence>
<dbReference type="Pfam" id="PF21248">
    <property type="entry name" value="SoFic-like_C"/>
    <property type="match status" value="1"/>
</dbReference>
<accession>A0A837JBV0</accession>
<reference evidence="6 7" key="1">
    <citation type="submission" date="2014-01" db="EMBL/GenBank/DDBJ databases">
        <title>Development of a Comparative Genomic Fingerprinting Assay for High Resolution Genotyping of Arcobacter butzleri.</title>
        <authorList>
            <person name="Webb A.L."/>
            <person name="Inglis G.D."/>
            <person name="Kruczkiewicz P."/>
            <person name="Selinger L.B."/>
            <person name="Taboada E.N."/>
        </authorList>
    </citation>
    <scope>NUCLEOTIDE SEQUENCE [LARGE SCALE GENOMIC DNA]</scope>
    <source>
        <strain evidence="6 7">L352</strain>
    </source>
</reference>
<dbReference type="InterPro" id="IPR036597">
    <property type="entry name" value="Fido-like_dom_sf"/>
</dbReference>
<dbReference type="PANTHER" id="PTHR13504">
    <property type="entry name" value="FIDO DOMAIN-CONTAINING PROTEIN DDB_G0283145"/>
    <property type="match status" value="1"/>
</dbReference>
<feature type="binding site" evidence="3">
    <location>
        <begin position="233"/>
        <end position="234"/>
    </location>
    <ligand>
        <name>ATP</name>
        <dbReference type="ChEBI" id="CHEBI:30616"/>
    </ligand>
</feature>
<evidence type="ECO:0000256" key="4">
    <source>
        <dbReference type="SAM" id="Coils"/>
    </source>
</evidence>
<name>A0A837JBV0_9BACT</name>
<dbReference type="Gene3D" id="1.10.3290.10">
    <property type="entry name" value="Fido-like domain"/>
    <property type="match status" value="1"/>
</dbReference>
<evidence type="ECO:0000259" key="5">
    <source>
        <dbReference type="PROSITE" id="PS51459"/>
    </source>
</evidence>
<dbReference type="SUPFAM" id="SSF46785">
    <property type="entry name" value="Winged helix' DNA-binding domain"/>
    <property type="match status" value="1"/>
</dbReference>
<dbReference type="RefSeq" id="WP_046994845.1">
    <property type="nucleotide sequence ID" value="NZ_JAIT01000039.1"/>
</dbReference>
<dbReference type="AlphaFoldDB" id="A0A837JBV0"/>
<feature type="binding site" evidence="3">
    <location>
        <begin position="195"/>
        <end position="202"/>
    </location>
    <ligand>
        <name>ATP</name>
        <dbReference type="ChEBI" id="CHEBI:30616"/>
    </ligand>
</feature>
<dbReference type="InterPro" id="IPR003812">
    <property type="entry name" value="Fido"/>
</dbReference>
<organism evidence="6 7">
    <name type="scientific">Aliarcobacter butzleri L352</name>
    <dbReference type="NCBI Taxonomy" id="1447260"/>
    <lineage>
        <taxon>Bacteria</taxon>
        <taxon>Pseudomonadati</taxon>
        <taxon>Campylobacterota</taxon>
        <taxon>Epsilonproteobacteria</taxon>
        <taxon>Campylobacterales</taxon>
        <taxon>Arcobacteraceae</taxon>
        <taxon>Aliarcobacter</taxon>
    </lineage>
</organism>
<feature type="binding site" evidence="1">
    <location>
        <begin position="196"/>
        <end position="202"/>
    </location>
    <ligand>
        <name>ATP</name>
        <dbReference type="ChEBI" id="CHEBI:30616"/>
    </ligand>
</feature>
<dbReference type="PANTHER" id="PTHR13504:SF35">
    <property type="entry name" value="PROTEIN ADENYLYLTRANSFERASE SOFIC"/>
    <property type="match status" value="1"/>
</dbReference>
<feature type="active site" evidence="2">
    <location>
        <position position="191"/>
    </location>
</feature>
<protein>
    <submittedName>
        <fullName evidence="6">Cell filamentation protein Fic</fullName>
    </submittedName>
</protein>
<proteinExistence type="predicted"/>
<feature type="binding site" evidence="1">
    <location>
        <position position="191"/>
    </location>
    <ligand>
        <name>ATP</name>
        <dbReference type="ChEBI" id="CHEBI:30616"/>
    </ligand>
</feature>
<comment type="caution">
    <text evidence="6">The sequence shown here is derived from an EMBL/GenBank/DDBJ whole genome shotgun (WGS) entry which is preliminary data.</text>
</comment>
<dbReference type="InterPro" id="IPR026287">
    <property type="entry name" value="SoFic-like"/>
</dbReference>
<dbReference type="Pfam" id="PF13784">
    <property type="entry name" value="Fic_N"/>
    <property type="match status" value="1"/>
</dbReference>
<dbReference type="InterPro" id="IPR025758">
    <property type="entry name" value="Fic/DOC_N"/>
</dbReference>
<dbReference type="Gene3D" id="1.10.10.10">
    <property type="entry name" value="Winged helix-like DNA-binding domain superfamily/Winged helix DNA-binding domain"/>
    <property type="match status" value="1"/>
</dbReference>
<feature type="coiled-coil region" evidence="4">
    <location>
        <begin position="254"/>
        <end position="281"/>
    </location>
</feature>